<feature type="region of interest" description="Disordered" evidence="1">
    <location>
        <begin position="344"/>
        <end position="365"/>
    </location>
</feature>
<keyword evidence="4" id="KW-0378">Hydrolase</keyword>
<accession>A0ABW0KW78</accession>
<dbReference type="RefSeq" id="WP_377169546.1">
    <property type="nucleotide sequence ID" value="NZ_JBHSMQ010000007.1"/>
</dbReference>
<keyword evidence="5" id="KW-1185">Reference proteome</keyword>
<dbReference type="EMBL" id="JBHSMQ010000007">
    <property type="protein sequence ID" value="MFC5456861.1"/>
    <property type="molecule type" value="Genomic_DNA"/>
</dbReference>
<feature type="chain" id="PRO_5045496335" evidence="2">
    <location>
        <begin position="17"/>
        <end position="365"/>
    </location>
</feature>
<dbReference type="PANTHER" id="PTHR32060">
    <property type="entry name" value="TAIL-SPECIFIC PROTEASE"/>
    <property type="match status" value="1"/>
</dbReference>
<dbReference type="Pfam" id="PF03572">
    <property type="entry name" value="Peptidase_S41"/>
    <property type="match status" value="1"/>
</dbReference>
<evidence type="ECO:0000259" key="3">
    <source>
        <dbReference type="SMART" id="SM00245"/>
    </source>
</evidence>
<dbReference type="CDD" id="cd06567">
    <property type="entry name" value="Peptidase_S41"/>
    <property type="match status" value="1"/>
</dbReference>
<organism evidence="4 5">
    <name type="scientific">Prosthecobacter fluviatilis</name>
    <dbReference type="NCBI Taxonomy" id="445931"/>
    <lineage>
        <taxon>Bacteria</taxon>
        <taxon>Pseudomonadati</taxon>
        <taxon>Verrucomicrobiota</taxon>
        <taxon>Verrucomicrobiia</taxon>
        <taxon>Verrucomicrobiales</taxon>
        <taxon>Verrucomicrobiaceae</taxon>
        <taxon>Prosthecobacter</taxon>
    </lineage>
</organism>
<dbReference type="InterPro" id="IPR005151">
    <property type="entry name" value="Tail-specific_protease"/>
</dbReference>
<dbReference type="Gene3D" id="3.90.226.10">
    <property type="entry name" value="2-enoyl-CoA Hydratase, Chain A, domain 1"/>
    <property type="match status" value="1"/>
</dbReference>
<evidence type="ECO:0000313" key="4">
    <source>
        <dbReference type="EMBL" id="MFC5456861.1"/>
    </source>
</evidence>
<dbReference type="SMART" id="SM00245">
    <property type="entry name" value="TSPc"/>
    <property type="match status" value="1"/>
</dbReference>
<proteinExistence type="predicted"/>
<dbReference type="SUPFAM" id="SSF52096">
    <property type="entry name" value="ClpP/crotonase"/>
    <property type="match status" value="1"/>
</dbReference>
<evidence type="ECO:0000313" key="5">
    <source>
        <dbReference type="Proteomes" id="UP001596052"/>
    </source>
</evidence>
<feature type="domain" description="Tail specific protease" evidence="3">
    <location>
        <begin position="63"/>
        <end position="258"/>
    </location>
</feature>
<keyword evidence="2" id="KW-0732">Signal</keyword>
<protein>
    <submittedName>
        <fullName evidence="4">S41 family peptidase</fullName>
        <ecNumber evidence="4">3.4.-.-</ecNumber>
    </submittedName>
</protein>
<dbReference type="Proteomes" id="UP001596052">
    <property type="component" value="Unassembled WGS sequence"/>
</dbReference>
<gene>
    <name evidence="4" type="ORF">ACFQDI_18485</name>
</gene>
<dbReference type="InterPro" id="IPR029045">
    <property type="entry name" value="ClpP/crotonase-like_dom_sf"/>
</dbReference>
<feature type="signal peptide" evidence="2">
    <location>
        <begin position="1"/>
        <end position="16"/>
    </location>
</feature>
<dbReference type="EC" id="3.4.-.-" evidence="4"/>
<comment type="caution">
    <text evidence="4">The sequence shown here is derived from an EMBL/GenBank/DDBJ whole genome shotgun (WGS) entry which is preliminary data.</text>
</comment>
<dbReference type="GO" id="GO:0016787">
    <property type="term" value="F:hydrolase activity"/>
    <property type="evidence" value="ECO:0007669"/>
    <property type="project" value="UniProtKB-KW"/>
</dbReference>
<reference evidence="5" key="1">
    <citation type="journal article" date="2019" name="Int. J. Syst. Evol. Microbiol.">
        <title>The Global Catalogue of Microorganisms (GCM) 10K type strain sequencing project: providing services to taxonomists for standard genome sequencing and annotation.</title>
        <authorList>
            <consortium name="The Broad Institute Genomics Platform"/>
            <consortium name="The Broad Institute Genome Sequencing Center for Infectious Disease"/>
            <person name="Wu L."/>
            <person name="Ma J."/>
        </authorList>
    </citation>
    <scope>NUCLEOTIDE SEQUENCE [LARGE SCALE GENOMIC DNA]</scope>
    <source>
        <strain evidence="5">CGMCC 4.1469</strain>
    </source>
</reference>
<evidence type="ECO:0000256" key="1">
    <source>
        <dbReference type="SAM" id="MobiDB-lite"/>
    </source>
</evidence>
<sequence>MRRLALIFSLTTSAFAASSTEPKDITQAGIQTAFRILQKEYIRSSDLTFDVLNRAALSGLLQRLDFGAELVARTTTAKSGALTGVQAELLSPQTGYLRPREFTARETEELEKNLAGFVEKKVEHLILDLRSPAPPGNFNDAADMLSLFIPKGEVLFKMKQMGQTASEVETNTREPVWSRQLLVLVDDETNNLGETMAAVLRQRKQALLIGAPTRGGAVRYETVPVDAEWSLRFARAEVLLADDSSVFKKGLQPDFPVSMPVSLKRQVYHATDAKDVKTSITDRPRPRFNEAALVANTNPELDSYLKRSAGEALPEDTPHPSDTVLQRAVDLITTRTLFQSAKIDWNPKTPARQEPPARRAIPVTK</sequence>
<dbReference type="PANTHER" id="PTHR32060:SF30">
    <property type="entry name" value="CARBOXY-TERMINAL PROCESSING PROTEASE CTPA"/>
    <property type="match status" value="1"/>
</dbReference>
<evidence type="ECO:0000256" key="2">
    <source>
        <dbReference type="SAM" id="SignalP"/>
    </source>
</evidence>
<name>A0ABW0KW78_9BACT</name>